<dbReference type="Pfam" id="PF00041">
    <property type="entry name" value="fn3"/>
    <property type="match status" value="1"/>
</dbReference>
<dbReference type="CDD" id="cd00063">
    <property type="entry name" value="FN3"/>
    <property type="match status" value="1"/>
</dbReference>
<dbReference type="InterPro" id="IPR036116">
    <property type="entry name" value="FN3_sf"/>
</dbReference>
<feature type="domain" description="Fibronectin type-III" evidence="1">
    <location>
        <begin position="505"/>
        <end position="606"/>
    </location>
</feature>
<dbReference type="EMBL" id="ABLGCN030000004">
    <property type="protein sequence ID" value="EMM7458013.1"/>
    <property type="molecule type" value="Genomic_DNA"/>
</dbReference>
<dbReference type="RefSeq" id="WP_128295853.1">
    <property type="nucleotide sequence ID" value="NZ_QKOR01000057.1"/>
</dbReference>
<evidence type="ECO:0000259" key="1">
    <source>
        <dbReference type="PROSITE" id="PS50853"/>
    </source>
</evidence>
<organism evidence="2 3">
    <name type="scientific">Citrobacter freundii</name>
    <dbReference type="NCBI Taxonomy" id="546"/>
    <lineage>
        <taxon>Bacteria</taxon>
        <taxon>Pseudomonadati</taxon>
        <taxon>Pseudomonadota</taxon>
        <taxon>Gammaproteobacteria</taxon>
        <taxon>Enterobacterales</taxon>
        <taxon>Enterobacteriaceae</taxon>
        <taxon>Citrobacter</taxon>
        <taxon>Citrobacter freundii complex</taxon>
    </lineage>
</organism>
<dbReference type="Pfam" id="PF09327">
    <property type="entry name" value="Phage_Tail_Tip"/>
    <property type="match status" value="2"/>
</dbReference>
<reference evidence="2" key="1">
    <citation type="submission" date="2024-02" db="EMBL/GenBank/DDBJ databases">
        <authorList>
            <consortium name="Clinical and Environmental Microbiology Branch: Whole genome sequencing antimicrobial resistance pathogens in the healthcare setting"/>
        </authorList>
    </citation>
    <scope>NUCLEOTIDE SEQUENCE</scope>
    <source>
        <strain evidence="2">Whole organism</strain>
    </source>
</reference>
<gene>
    <name evidence="2" type="ORF">P7U51_002525</name>
</gene>
<proteinExistence type="predicted"/>
<sequence length="1142" mass="123964">MGKGGGFLGALVTAVAVFAAFWTGGSSLYVAAAWGAGAGALSFVMSSQMAQIGTTGYDDAATSLNRSTSPASGLPVILGGDGPHKNSASQTGSFVLCGTIVSWYNIHNGNSQYLFTEHVVAMAGTGKHIEQIYIDKEPVLAAPIYNDGIVPETHIKPEFKKYLQMEVRFGGAYSNTKTLATQYAGDRYNNNFRGDGVVSIATVIKKTQGSLETSTLINDNYVMQVELKGQVITDLSDLTKKASSNGPSQIYEILTNQLWGMGLEPDLIDMDSFRRAAQFCKDMNYFSNGSLSYNETYKQTIESILQTFSGFIYTNMGKICCGVDRKSLSVKTFNETNVVGDVRVITSGDNDYCNTVDAKYTAVGNNYGNDIVRFPSEISNDEVIRSDGRVITKALDFTWIYDKEQLAQLANRELLKMKYGNNVISLTTPDAWDLEIYDCVQVTLNELQIDSKYRIISKEISTQQNVLGYINLTLAQTNDGIYDGTDPGVWTPDGSLVEGVISVMPPSNLDVVKKGGTINGMVVNLSWTGSQDPNLRGYYVYYRKTGTTNWSYVAATNMYETSYDIYNLIDGVQYDFAVAAYNNLGFVSNKLEVSGVTPDFNFTLPTPTGLVLRNASLGAFSTEAEDFYIGWDDQTALQVNGRPFMDYFKEYEISVYKGGSKVKTYRTKDINFVYTLAQNRSDDIGRTVEIGVSARGFNSGTYSAEAKITVTNPQAPQLLDFKVASGIGALAFTWSVANRPIDFDHMIFQVSSTSDYSSGVITHTSTAAYTDWMSVPDGEYYIRAAQVDVYGMDGNVNWTLSLPYKQNTSIPFSQLNEDIIDGILSSPEMDTIKQEIIDTAEYKGWQVVANNNGYISGIALGNSGTESVFTVVADRFSLISSANASDTTRNYPFVVDASTGTTYMKSAMIQNASINGAQIANATIQTANIADASINSAKVQNGAITNLKIGNEIYSNNYVWNSSGWYIGKDGNAFFNNGNFRGNVYANDGYFNGVINATSGTFRGAVQADSFIGDIVNAGVGVDNVAIGSRDANATVQYVDSANDGKPKTAIISAMGHCDHEIATMGLRITINGVTKDFGTISWNGHGSEFIPIHYAMTGITSNVVTATITLYNSSGLQQASNKKILAPTLMITRGSGSFSSW</sequence>
<dbReference type="InterPro" id="IPR003961">
    <property type="entry name" value="FN3_dom"/>
</dbReference>
<protein>
    <submittedName>
        <fullName evidence="2">Fibronectin type III domain-containing protein</fullName>
    </submittedName>
</protein>
<dbReference type="Gene3D" id="2.60.40.10">
    <property type="entry name" value="Immunoglobulins"/>
    <property type="match status" value="1"/>
</dbReference>
<evidence type="ECO:0000313" key="2">
    <source>
        <dbReference type="EMBL" id="EMM7458013.1"/>
    </source>
</evidence>
<dbReference type="SUPFAM" id="SSF49265">
    <property type="entry name" value="Fibronectin type III"/>
    <property type="match status" value="1"/>
</dbReference>
<name>A0AAN4EWW5_CITFR</name>
<comment type="caution">
    <text evidence="2">The sequence shown here is derived from an EMBL/GenBank/DDBJ whole genome shotgun (WGS) entry which is preliminary data.</text>
</comment>
<dbReference type="InterPro" id="IPR015406">
    <property type="entry name" value="GpJ_CSF"/>
</dbReference>
<dbReference type="InterPro" id="IPR013783">
    <property type="entry name" value="Ig-like_fold"/>
</dbReference>
<dbReference type="Proteomes" id="UP001169574">
    <property type="component" value="Unassembled WGS sequence"/>
</dbReference>
<dbReference type="AlphaFoldDB" id="A0AAN4EWW5"/>
<dbReference type="PROSITE" id="PS50853">
    <property type="entry name" value="FN3"/>
    <property type="match status" value="1"/>
</dbReference>
<evidence type="ECO:0000313" key="3">
    <source>
        <dbReference type="Proteomes" id="UP001169574"/>
    </source>
</evidence>
<accession>A0AAN4EWW5</accession>